<feature type="non-terminal residue" evidence="2">
    <location>
        <position position="1"/>
    </location>
</feature>
<dbReference type="AlphaFoldDB" id="A0A232FEG9"/>
<protein>
    <submittedName>
        <fullName evidence="2">Uncharacterized protein</fullName>
    </submittedName>
</protein>
<proteinExistence type="predicted"/>
<name>A0A232FEG9_9HYME</name>
<feature type="transmembrane region" description="Helical" evidence="1">
    <location>
        <begin position="81"/>
        <end position="102"/>
    </location>
</feature>
<gene>
    <name evidence="2" type="ORF">TSAR_009216</name>
</gene>
<reference evidence="2 3" key="1">
    <citation type="journal article" date="2017" name="Curr. Biol.">
        <title>The Evolution of Venom by Co-option of Single-Copy Genes.</title>
        <authorList>
            <person name="Martinson E.O."/>
            <person name="Mrinalini"/>
            <person name="Kelkar Y.D."/>
            <person name="Chang C.H."/>
            <person name="Werren J.H."/>
        </authorList>
    </citation>
    <scope>NUCLEOTIDE SEQUENCE [LARGE SCALE GENOMIC DNA]</scope>
    <source>
        <strain evidence="2 3">Alberta</strain>
        <tissue evidence="2">Whole body</tissue>
    </source>
</reference>
<evidence type="ECO:0000313" key="2">
    <source>
        <dbReference type="EMBL" id="OXU29085.1"/>
    </source>
</evidence>
<accession>A0A232FEG9</accession>
<sequence>GYAYHEQENSISDCIVSLDLDISTLGYDLITPYFIFYTTFLDEVTTNIQASLPNTTNSSEPSKVSKSYREKSIQNFNMSSVLFYVLLLVALIVCLLGNAAVVEAGGRCSSTRECGYCTCLGGICACPDGK</sequence>
<comment type="caution">
    <text evidence="2">The sequence shown here is derived from an EMBL/GenBank/DDBJ whole genome shotgun (WGS) entry which is preliminary data.</text>
</comment>
<keyword evidence="1" id="KW-0812">Transmembrane</keyword>
<evidence type="ECO:0000313" key="3">
    <source>
        <dbReference type="Proteomes" id="UP000215335"/>
    </source>
</evidence>
<dbReference type="EMBL" id="NNAY01000339">
    <property type="protein sequence ID" value="OXU29085.1"/>
    <property type="molecule type" value="Genomic_DNA"/>
</dbReference>
<evidence type="ECO:0000256" key="1">
    <source>
        <dbReference type="SAM" id="Phobius"/>
    </source>
</evidence>
<keyword evidence="1" id="KW-0472">Membrane</keyword>
<keyword evidence="3" id="KW-1185">Reference proteome</keyword>
<dbReference type="Proteomes" id="UP000215335">
    <property type="component" value="Unassembled WGS sequence"/>
</dbReference>
<organism evidence="2 3">
    <name type="scientific">Trichomalopsis sarcophagae</name>
    <dbReference type="NCBI Taxonomy" id="543379"/>
    <lineage>
        <taxon>Eukaryota</taxon>
        <taxon>Metazoa</taxon>
        <taxon>Ecdysozoa</taxon>
        <taxon>Arthropoda</taxon>
        <taxon>Hexapoda</taxon>
        <taxon>Insecta</taxon>
        <taxon>Pterygota</taxon>
        <taxon>Neoptera</taxon>
        <taxon>Endopterygota</taxon>
        <taxon>Hymenoptera</taxon>
        <taxon>Apocrita</taxon>
        <taxon>Proctotrupomorpha</taxon>
        <taxon>Chalcidoidea</taxon>
        <taxon>Pteromalidae</taxon>
        <taxon>Pteromalinae</taxon>
        <taxon>Trichomalopsis</taxon>
    </lineage>
</organism>
<keyword evidence="1" id="KW-1133">Transmembrane helix</keyword>